<feature type="chain" id="PRO_5038649108" evidence="1">
    <location>
        <begin position="23"/>
        <end position="61"/>
    </location>
</feature>
<accession>A0A9D4H7K3</accession>
<organism evidence="2 3">
    <name type="scientific">Dreissena polymorpha</name>
    <name type="common">Zebra mussel</name>
    <name type="synonym">Mytilus polymorpha</name>
    <dbReference type="NCBI Taxonomy" id="45954"/>
    <lineage>
        <taxon>Eukaryota</taxon>
        <taxon>Metazoa</taxon>
        <taxon>Spiralia</taxon>
        <taxon>Lophotrochozoa</taxon>
        <taxon>Mollusca</taxon>
        <taxon>Bivalvia</taxon>
        <taxon>Autobranchia</taxon>
        <taxon>Heteroconchia</taxon>
        <taxon>Euheterodonta</taxon>
        <taxon>Imparidentia</taxon>
        <taxon>Neoheterodontei</taxon>
        <taxon>Myida</taxon>
        <taxon>Dreissenoidea</taxon>
        <taxon>Dreissenidae</taxon>
        <taxon>Dreissena</taxon>
    </lineage>
</organism>
<proteinExistence type="predicted"/>
<dbReference type="EMBL" id="JAIWYP010000004">
    <property type="protein sequence ID" value="KAH3829945.1"/>
    <property type="molecule type" value="Genomic_DNA"/>
</dbReference>
<reference evidence="2" key="2">
    <citation type="submission" date="2020-11" db="EMBL/GenBank/DDBJ databases">
        <authorList>
            <person name="McCartney M.A."/>
            <person name="Auch B."/>
            <person name="Kono T."/>
            <person name="Mallez S."/>
            <person name="Becker A."/>
            <person name="Gohl D.M."/>
            <person name="Silverstein K.A.T."/>
            <person name="Koren S."/>
            <person name="Bechman K.B."/>
            <person name="Herman A."/>
            <person name="Abrahante J.E."/>
            <person name="Garbe J."/>
        </authorList>
    </citation>
    <scope>NUCLEOTIDE SEQUENCE</scope>
    <source>
        <strain evidence="2">Duluth1</strain>
        <tissue evidence="2">Whole animal</tissue>
    </source>
</reference>
<protein>
    <submittedName>
        <fullName evidence="2">Uncharacterized protein</fullName>
    </submittedName>
</protein>
<reference evidence="2" key="1">
    <citation type="journal article" date="2019" name="bioRxiv">
        <title>The Genome of the Zebra Mussel, Dreissena polymorpha: A Resource for Invasive Species Research.</title>
        <authorList>
            <person name="McCartney M.A."/>
            <person name="Auch B."/>
            <person name="Kono T."/>
            <person name="Mallez S."/>
            <person name="Zhang Y."/>
            <person name="Obille A."/>
            <person name="Becker A."/>
            <person name="Abrahante J.E."/>
            <person name="Garbe J."/>
            <person name="Badalamenti J.P."/>
            <person name="Herman A."/>
            <person name="Mangelson H."/>
            <person name="Liachko I."/>
            <person name="Sullivan S."/>
            <person name="Sone E.D."/>
            <person name="Koren S."/>
            <person name="Silverstein K.A.T."/>
            <person name="Beckman K.B."/>
            <person name="Gohl D.M."/>
        </authorList>
    </citation>
    <scope>NUCLEOTIDE SEQUENCE</scope>
    <source>
        <strain evidence="2">Duluth1</strain>
        <tissue evidence="2">Whole animal</tissue>
    </source>
</reference>
<evidence type="ECO:0000256" key="1">
    <source>
        <dbReference type="SAM" id="SignalP"/>
    </source>
</evidence>
<feature type="signal peptide" evidence="1">
    <location>
        <begin position="1"/>
        <end position="22"/>
    </location>
</feature>
<gene>
    <name evidence="2" type="ORF">DPMN_103177</name>
</gene>
<dbReference type="AlphaFoldDB" id="A0A9D4H7K3"/>
<comment type="caution">
    <text evidence="2">The sequence shown here is derived from an EMBL/GenBank/DDBJ whole genome shotgun (WGS) entry which is preliminary data.</text>
</comment>
<name>A0A9D4H7K3_DREPO</name>
<dbReference type="Proteomes" id="UP000828390">
    <property type="component" value="Unassembled WGS sequence"/>
</dbReference>
<evidence type="ECO:0000313" key="3">
    <source>
        <dbReference type="Proteomes" id="UP000828390"/>
    </source>
</evidence>
<evidence type="ECO:0000313" key="2">
    <source>
        <dbReference type="EMBL" id="KAH3829945.1"/>
    </source>
</evidence>
<keyword evidence="3" id="KW-1185">Reference proteome</keyword>
<sequence length="61" mass="6715">MMPAKCSKVIVVFAILYNLALLWKEPDVVDVVVDEQPAADTYNGQMDGRGVRAHIASAYFS</sequence>
<keyword evidence="1" id="KW-0732">Signal</keyword>